<organism evidence="8">
    <name type="scientific">Pinguiococcus pyrenoidosus</name>
    <dbReference type="NCBI Taxonomy" id="172671"/>
    <lineage>
        <taxon>Eukaryota</taxon>
        <taxon>Sar</taxon>
        <taxon>Stramenopiles</taxon>
        <taxon>Ochrophyta</taxon>
        <taxon>Pinguiophyceae</taxon>
        <taxon>Pinguiochrysidales</taxon>
        <taxon>Pinguiochrysidaceae</taxon>
        <taxon>Pinguiococcus</taxon>
    </lineage>
</organism>
<dbReference type="Gene3D" id="3.90.79.10">
    <property type="entry name" value="Nucleoside Triphosphate Pyrophosphohydrolase"/>
    <property type="match status" value="1"/>
</dbReference>
<comment type="cofactor">
    <cofactor evidence="2">
        <name>Mg(2+)</name>
        <dbReference type="ChEBI" id="CHEBI:18420"/>
    </cofactor>
</comment>
<sequence>MAWFPRPALAALASRLRHTAPNQPSALPLLQETVRRHLLRHQEDLLKESGKTPREAAVLIPLCTNERIPSVLFTKRTDLVSTHKGQVSFPGGHVEADESYERCALRETYEELGISPEHITTLGFCETIPAVTGTMVTPVIGLLKPDLTDVPLTLSEDEVETVFTLPIRALLSDALLEMRKYENRGTLPVFHGADHEVWGLTAMILHGFVENCLKERLHDDFRVRSEANAYVSVQGSLDNS</sequence>
<evidence type="ECO:0000256" key="4">
    <source>
        <dbReference type="ARBA" id="ARBA00022801"/>
    </source>
</evidence>
<dbReference type="InterPro" id="IPR000086">
    <property type="entry name" value="NUDIX_hydrolase_dom"/>
</dbReference>
<evidence type="ECO:0000313" key="8">
    <source>
        <dbReference type="EMBL" id="CAD8255784.1"/>
    </source>
</evidence>
<dbReference type="PANTHER" id="PTHR12992:SF11">
    <property type="entry name" value="MITOCHONDRIAL COENZYME A DIPHOSPHATASE NUDT8"/>
    <property type="match status" value="1"/>
</dbReference>
<evidence type="ECO:0000256" key="6">
    <source>
        <dbReference type="ARBA" id="ARBA00023211"/>
    </source>
</evidence>
<protein>
    <recommendedName>
        <fullName evidence="7">Nudix hydrolase domain-containing protein</fullName>
    </recommendedName>
</protein>
<dbReference type="GO" id="GO:0010945">
    <property type="term" value="F:coenzyme A diphosphatase activity"/>
    <property type="evidence" value="ECO:0007669"/>
    <property type="project" value="InterPro"/>
</dbReference>
<dbReference type="PANTHER" id="PTHR12992">
    <property type="entry name" value="NUDIX HYDROLASE"/>
    <property type="match status" value="1"/>
</dbReference>
<dbReference type="CDD" id="cd03426">
    <property type="entry name" value="NUDIX_CoAse_Nudt7"/>
    <property type="match status" value="1"/>
</dbReference>
<dbReference type="InterPro" id="IPR045121">
    <property type="entry name" value="CoAse"/>
</dbReference>
<name>A0A7R9U5Y6_9STRA</name>
<dbReference type="EMBL" id="HBEA01006861">
    <property type="protein sequence ID" value="CAD8255784.1"/>
    <property type="molecule type" value="Transcribed_RNA"/>
</dbReference>
<evidence type="ECO:0000256" key="1">
    <source>
        <dbReference type="ARBA" id="ARBA00001936"/>
    </source>
</evidence>
<keyword evidence="6" id="KW-0464">Manganese</keyword>
<feature type="domain" description="Nudix hydrolase" evidence="7">
    <location>
        <begin position="53"/>
        <end position="191"/>
    </location>
</feature>
<dbReference type="GO" id="GO:0046872">
    <property type="term" value="F:metal ion binding"/>
    <property type="evidence" value="ECO:0007669"/>
    <property type="project" value="UniProtKB-KW"/>
</dbReference>
<keyword evidence="3" id="KW-0479">Metal-binding</keyword>
<dbReference type="InterPro" id="IPR020084">
    <property type="entry name" value="NUDIX_hydrolase_CS"/>
</dbReference>
<dbReference type="AlphaFoldDB" id="A0A7R9U5Y6"/>
<proteinExistence type="predicted"/>
<gene>
    <name evidence="8" type="ORF">PPYR1160_LOCUS5276</name>
</gene>
<evidence type="ECO:0000256" key="5">
    <source>
        <dbReference type="ARBA" id="ARBA00022842"/>
    </source>
</evidence>
<evidence type="ECO:0000256" key="3">
    <source>
        <dbReference type="ARBA" id="ARBA00022723"/>
    </source>
</evidence>
<comment type="cofactor">
    <cofactor evidence="1">
        <name>Mn(2+)</name>
        <dbReference type="ChEBI" id="CHEBI:29035"/>
    </cofactor>
</comment>
<keyword evidence="5" id="KW-0460">Magnesium</keyword>
<keyword evidence="4" id="KW-0378">Hydrolase</keyword>
<dbReference type="InterPro" id="IPR015797">
    <property type="entry name" value="NUDIX_hydrolase-like_dom_sf"/>
</dbReference>
<reference evidence="8" key="1">
    <citation type="submission" date="2021-01" db="EMBL/GenBank/DDBJ databases">
        <authorList>
            <person name="Corre E."/>
            <person name="Pelletier E."/>
            <person name="Niang G."/>
            <person name="Scheremetjew M."/>
            <person name="Finn R."/>
            <person name="Kale V."/>
            <person name="Holt S."/>
            <person name="Cochrane G."/>
            <person name="Meng A."/>
            <person name="Brown T."/>
            <person name="Cohen L."/>
        </authorList>
    </citation>
    <scope>NUCLEOTIDE SEQUENCE</scope>
    <source>
        <strain evidence="8">CCMP2078</strain>
    </source>
</reference>
<accession>A0A7R9U5Y6</accession>
<evidence type="ECO:0000259" key="7">
    <source>
        <dbReference type="PROSITE" id="PS51462"/>
    </source>
</evidence>
<dbReference type="PROSITE" id="PS00893">
    <property type="entry name" value="NUDIX_BOX"/>
    <property type="match status" value="1"/>
</dbReference>
<dbReference type="SUPFAM" id="SSF55811">
    <property type="entry name" value="Nudix"/>
    <property type="match status" value="1"/>
</dbReference>
<evidence type="ECO:0000256" key="2">
    <source>
        <dbReference type="ARBA" id="ARBA00001946"/>
    </source>
</evidence>
<dbReference type="PROSITE" id="PS51462">
    <property type="entry name" value="NUDIX"/>
    <property type="match status" value="1"/>
</dbReference>
<dbReference type="Pfam" id="PF00293">
    <property type="entry name" value="NUDIX"/>
    <property type="match status" value="1"/>
</dbReference>